<evidence type="ECO:0008006" key="4">
    <source>
        <dbReference type="Google" id="ProtNLM"/>
    </source>
</evidence>
<organism evidence="2 3">
    <name type="scientific">Candidatus Beckwithbacteria bacterium CG10_big_fil_rev_8_21_14_0_10_34_10</name>
    <dbReference type="NCBI Taxonomy" id="1974495"/>
    <lineage>
        <taxon>Bacteria</taxon>
        <taxon>Candidatus Beckwithiibacteriota</taxon>
    </lineage>
</organism>
<accession>A0A2H0WAL5</accession>
<reference evidence="3" key="1">
    <citation type="submission" date="2017-09" db="EMBL/GenBank/DDBJ databases">
        <title>Depth-based differentiation of microbial function through sediment-hosted aquifers and enrichment of novel symbionts in the deep terrestrial subsurface.</title>
        <authorList>
            <person name="Probst A.J."/>
            <person name="Ladd B."/>
            <person name="Jarett J.K."/>
            <person name="Geller-Mcgrath D.E."/>
            <person name="Sieber C.M.K."/>
            <person name="Emerson J.B."/>
            <person name="Anantharaman K."/>
            <person name="Thomas B.C."/>
            <person name="Malmstrom R."/>
            <person name="Stieglmeier M."/>
            <person name="Klingl A."/>
            <person name="Woyke T."/>
            <person name="Ryan C.M."/>
            <person name="Banfield J.F."/>
        </authorList>
    </citation>
    <scope>NUCLEOTIDE SEQUENCE [LARGE SCALE GENOMIC DNA]</scope>
</reference>
<keyword evidence="1" id="KW-0812">Transmembrane</keyword>
<dbReference type="Proteomes" id="UP000230093">
    <property type="component" value="Unassembled WGS sequence"/>
</dbReference>
<keyword evidence="1" id="KW-0472">Membrane</keyword>
<dbReference type="EMBL" id="PEZT01000001">
    <property type="protein sequence ID" value="PIS09677.1"/>
    <property type="molecule type" value="Genomic_DNA"/>
</dbReference>
<proteinExistence type="predicted"/>
<evidence type="ECO:0000313" key="2">
    <source>
        <dbReference type="EMBL" id="PIS09677.1"/>
    </source>
</evidence>
<keyword evidence="1" id="KW-1133">Transmembrane helix</keyword>
<feature type="transmembrane region" description="Helical" evidence="1">
    <location>
        <begin position="9"/>
        <end position="28"/>
    </location>
</feature>
<sequence>MKNGKSGQIALIVLLIMVVVLTIGLYLISHSVTDVSVSKDEEEAKRAFSAAEAGIEEALRQSDLGTWIPADSLPDLEGVTVEVVGLNEITNKMIDQNEFININLSGLSGIGTLDISWSTNAALELILYIDNAGAISTQRWAIRSPSVATCAENFTDVPSNSYSIGVAPNNILLRIRALCSPTDVTIIGSGGIDLAVQQYEIESRATIGQEKGKSSAIQVTKSIEALPPVFDYVLFSKGGIE</sequence>
<gene>
    <name evidence="2" type="ORF">COT75_00575</name>
</gene>
<evidence type="ECO:0000256" key="1">
    <source>
        <dbReference type="SAM" id="Phobius"/>
    </source>
</evidence>
<dbReference type="AlphaFoldDB" id="A0A2H0WAL5"/>
<comment type="caution">
    <text evidence="2">The sequence shown here is derived from an EMBL/GenBank/DDBJ whole genome shotgun (WGS) entry which is preliminary data.</text>
</comment>
<evidence type="ECO:0000313" key="3">
    <source>
        <dbReference type="Proteomes" id="UP000230093"/>
    </source>
</evidence>
<protein>
    <recommendedName>
        <fullName evidence="4">Type 4 fimbrial biogenesis protein PilX N-terminal domain-containing protein</fullName>
    </recommendedName>
</protein>
<name>A0A2H0WAL5_9BACT</name>